<protein>
    <submittedName>
        <fullName evidence="7">Dehydrogenases with different specificities (Related to short-chain alcohol dehydrogenases)</fullName>
    </submittedName>
</protein>
<dbReference type="KEGG" id="euz:DVS28_a3002"/>
<dbReference type="InterPro" id="IPR036291">
    <property type="entry name" value="NAD(P)-bd_dom_sf"/>
</dbReference>
<sequence>MATSALVWISGASGGIGAALAASVPFEDAHTFDLSRSGGAPGTEHVPADLSDPAAWAAVAAHFDAVLGDTEAETAVFVHNAGTLDPMGFAGRVDQAAYTRNVLLNSAAPQVLGNAFLAAVGRAPSVTSASLVLLSSGAASKPYEGWSSYCGAKAGVDHWVRTVGAEQASTDNPVKVVAVAPGVVGTGMQEYIRAQDETVFPAKEKFVGLYERGELVDPADAATGIWSVVQREDIETGAVIDLRKLSPAS</sequence>
<dbReference type="InterPro" id="IPR051721">
    <property type="entry name" value="Biopterin_syn/organic_redct"/>
</dbReference>
<dbReference type="AlphaFoldDB" id="A0A346XZN4"/>
<evidence type="ECO:0000313" key="7">
    <source>
        <dbReference type="EMBL" id="AXV07681.1"/>
    </source>
</evidence>
<dbReference type="PANTHER" id="PTHR44085">
    <property type="entry name" value="SEPIAPTERIN REDUCTASE"/>
    <property type="match status" value="1"/>
</dbReference>
<evidence type="ECO:0000256" key="4">
    <source>
        <dbReference type="ARBA" id="ARBA00022857"/>
    </source>
</evidence>
<dbReference type="SUPFAM" id="SSF51735">
    <property type="entry name" value="NAD(P)-binding Rossmann-fold domains"/>
    <property type="match status" value="1"/>
</dbReference>
<gene>
    <name evidence="7" type="ORF">DVS28_a3002</name>
</gene>
<proteinExistence type="inferred from homology"/>
<feature type="signal peptide" evidence="6">
    <location>
        <begin position="1"/>
        <end position="21"/>
    </location>
</feature>
<dbReference type="Pfam" id="PF00106">
    <property type="entry name" value="adh_short"/>
    <property type="match status" value="1"/>
</dbReference>
<dbReference type="GO" id="GO:0004757">
    <property type="term" value="F:sepiapterin reductase (NADP+) activity"/>
    <property type="evidence" value="ECO:0007669"/>
    <property type="project" value="TreeGrafter"/>
</dbReference>
<comment type="subcellular location">
    <subcellularLocation>
        <location evidence="1">Cytoplasm</location>
    </subcellularLocation>
</comment>
<dbReference type="Gene3D" id="3.40.50.720">
    <property type="entry name" value="NAD(P)-binding Rossmann-like Domain"/>
    <property type="match status" value="1"/>
</dbReference>
<dbReference type="PANTHER" id="PTHR44085:SF2">
    <property type="entry name" value="SEPIAPTERIN REDUCTASE"/>
    <property type="match status" value="1"/>
</dbReference>
<keyword evidence="8" id="KW-1185">Reference proteome</keyword>
<dbReference type="RefSeq" id="WP_164710563.1">
    <property type="nucleotide sequence ID" value="NZ_CP031165.1"/>
</dbReference>
<keyword evidence="4" id="KW-0521">NADP</keyword>
<evidence type="ECO:0000313" key="8">
    <source>
        <dbReference type="Proteomes" id="UP000264006"/>
    </source>
</evidence>
<evidence type="ECO:0000256" key="1">
    <source>
        <dbReference type="ARBA" id="ARBA00004496"/>
    </source>
</evidence>
<evidence type="ECO:0000256" key="6">
    <source>
        <dbReference type="SAM" id="SignalP"/>
    </source>
</evidence>
<dbReference type="PRINTS" id="PR00081">
    <property type="entry name" value="GDHRDH"/>
</dbReference>
<dbReference type="InterPro" id="IPR002347">
    <property type="entry name" value="SDR_fam"/>
</dbReference>
<feature type="chain" id="PRO_5016856788" evidence="6">
    <location>
        <begin position="22"/>
        <end position="249"/>
    </location>
</feature>
<accession>A0A346XZN4</accession>
<evidence type="ECO:0000256" key="5">
    <source>
        <dbReference type="ARBA" id="ARBA00023002"/>
    </source>
</evidence>
<keyword evidence="5" id="KW-0560">Oxidoreductase</keyword>
<reference evidence="7 8" key="1">
    <citation type="submission" date="2018-09" db="EMBL/GenBank/DDBJ databases">
        <title>Complete genome sequence of Euzebya sp. DY32-46 isolated from seawater of Pacific Ocean.</title>
        <authorList>
            <person name="Xu L."/>
            <person name="Wu Y.-H."/>
            <person name="Xu X.-W."/>
        </authorList>
    </citation>
    <scope>NUCLEOTIDE SEQUENCE [LARGE SCALE GENOMIC DNA]</scope>
    <source>
        <strain evidence="7 8">DY32-46</strain>
    </source>
</reference>
<keyword evidence="3" id="KW-0963">Cytoplasm</keyword>
<keyword evidence="6" id="KW-0732">Signal</keyword>
<evidence type="ECO:0000256" key="2">
    <source>
        <dbReference type="ARBA" id="ARBA00006484"/>
    </source>
</evidence>
<dbReference type="GO" id="GO:0006729">
    <property type="term" value="P:tetrahydrobiopterin biosynthetic process"/>
    <property type="evidence" value="ECO:0007669"/>
    <property type="project" value="TreeGrafter"/>
</dbReference>
<evidence type="ECO:0000256" key="3">
    <source>
        <dbReference type="ARBA" id="ARBA00022490"/>
    </source>
</evidence>
<dbReference type="PROSITE" id="PS00061">
    <property type="entry name" value="ADH_SHORT"/>
    <property type="match status" value="1"/>
</dbReference>
<dbReference type="InterPro" id="IPR020904">
    <property type="entry name" value="Sc_DH/Rdtase_CS"/>
</dbReference>
<name>A0A346XZN4_9ACTN</name>
<dbReference type="Proteomes" id="UP000264006">
    <property type="component" value="Chromosome"/>
</dbReference>
<comment type="similarity">
    <text evidence="2">Belongs to the short-chain dehydrogenases/reductases (SDR) family.</text>
</comment>
<dbReference type="EMBL" id="CP031165">
    <property type="protein sequence ID" value="AXV07681.1"/>
    <property type="molecule type" value="Genomic_DNA"/>
</dbReference>
<organism evidence="7 8">
    <name type="scientific">Euzebya pacifica</name>
    <dbReference type="NCBI Taxonomy" id="1608957"/>
    <lineage>
        <taxon>Bacteria</taxon>
        <taxon>Bacillati</taxon>
        <taxon>Actinomycetota</taxon>
        <taxon>Nitriliruptoria</taxon>
        <taxon>Euzebyales</taxon>
    </lineage>
</organism>
<dbReference type="GO" id="GO:0005737">
    <property type="term" value="C:cytoplasm"/>
    <property type="evidence" value="ECO:0007669"/>
    <property type="project" value="UniProtKB-SubCell"/>
</dbReference>